<evidence type="ECO:0000256" key="1">
    <source>
        <dbReference type="SAM" id="MobiDB-lite"/>
    </source>
</evidence>
<feature type="compositionally biased region" description="Basic and acidic residues" evidence="1">
    <location>
        <begin position="310"/>
        <end position="322"/>
    </location>
</feature>
<dbReference type="AlphaFoldDB" id="A0A086ZFZ2"/>
<feature type="region of interest" description="Disordered" evidence="1">
    <location>
        <begin position="301"/>
        <end position="322"/>
    </location>
</feature>
<evidence type="ECO:0000313" key="3">
    <source>
        <dbReference type="Proteomes" id="UP000029096"/>
    </source>
</evidence>
<dbReference type="Proteomes" id="UP000029096">
    <property type="component" value="Unassembled WGS sequence"/>
</dbReference>
<accession>A0A086ZFZ2</accession>
<dbReference type="EMBL" id="JGYP01000002">
    <property type="protein sequence ID" value="KFI45442.1"/>
    <property type="molecule type" value="Genomic_DNA"/>
</dbReference>
<protein>
    <submittedName>
        <fullName evidence="2">Transcriptional regulator</fullName>
    </submittedName>
</protein>
<dbReference type="PANTHER" id="PTHR30595">
    <property type="entry name" value="GLPR-RELATED TRANSCRIPTIONAL REPRESSOR"/>
    <property type="match status" value="1"/>
</dbReference>
<reference evidence="2 3" key="1">
    <citation type="submission" date="2014-03" db="EMBL/GenBank/DDBJ databases">
        <title>Genomics of Bifidobacteria.</title>
        <authorList>
            <person name="Ventura M."/>
            <person name="Milani C."/>
            <person name="Lugli G.A."/>
        </authorList>
    </citation>
    <scope>NUCLEOTIDE SEQUENCE [LARGE SCALE GENOMIC DNA]</scope>
    <source>
        <strain evidence="2 3">DSM 22767</strain>
    </source>
</reference>
<organism evidence="2 3">
    <name type="scientific">Bifidobacterium bohemicum DSM 22767</name>
    <dbReference type="NCBI Taxonomy" id="1437606"/>
    <lineage>
        <taxon>Bacteria</taxon>
        <taxon>Bacillati</taxon>
        <taxon>Actinomycetota</taxon>
        <taxon>Actinomycetes</taxon>
        <taxon>Bifidobacteriales</taxon>
        <taxon>Bifidobacteriaceae</taxon>
        <taxon>Bifidobacterium</taxon>
    </lineage>
</organism>
<evidence type="ECO:0000313" key="2">
    <source>
        <dbReference type="EMBL" id="KFI45442.1"/>
    </source>
</evidence>
<name>A0A086ZFZ2_9BIFI</name>
<keyword evidence="3" id="KW-1185">Reference proteome</keyword>
<dbReference type="PANTHER" id="PTHR30595:SF6">
    <property type="entry name" value="SCHLAFEN ALBA-2 DOMAIN-CONTAINING PROTEIN"/>
    <property type="match status" value="1"/>
</dbReference>
<dbReference type="RefSeq" id="WP_052118153.1">
    <property type="nucleotide sequence ID" value="NZ_JDUS01000005.1"/>
</dbReference>
<proteinExistence type="predicted"/>
<dbReference type="InterPro" id="IPR038475">
    <property type="entry name" value="RecG_C_sf"/>
</dbReference>
<comment type="caution">
    <text evidence="2">The sequence shown here is derived from an EMBL/GenBank/DDBJ whole genome shotgun (WGS) entry which is preliminary data.</text>
</comment>
<dbReference type="eggNOG" id="COG2865">
    <property type="taxonomic scope" value="Bacteria"/>
</dbReference>
<gene>
    <name evidence="2" type="ORF">BBOH_1149</name>
</gene>
<dbReference type="Pfam" id="PF13749">
    <property type="entry name" value="HATPase_c_4"/>
    <property type="match status" value="1"/>
</dbReference>
<dbReference type="Gene3D" id="3.30.565.60">
    <property type="match status" value="1"/>
</dbReference>
<sequence>MANDMGSSEQEAPTGAVAWAGIEPTGQPDSFDHQPCSVENLTFEYAQAAFASAGLPWNSATMTRLHLTTAHCNHGTRGSTNDAMNDRGGDSAETATNPVDKHTGSSSVPNAKLPTYTNTALLISDQCPYQIKCAMFQGTTKTDLKERHDISGSVLAQIDRTMVFLNQHNCGHDALPAEALREALVNAILHRDYSLDGPTLVSLFASRVEIVSLGGLYGGLQVNDLLNGVSQTRNTWLAQVFEALKLSVNLGTGIQRILDLYAASTVSPQVRVGPTSVAMVLPKPVSQEDWLQPTIAENAFGGRPGELMDDDHTTGESDDDRTHTAKRYIFPPARRDLTHDPSAALAGARVISASPLSEAIEPLSTLILAGTNLVGRIGGDNNRAQAADRIHGTNGDALREVEALEEATLHLLAERGTVLSRAQIEQTLSLDREQTTVVLKALVDKGALDEHVEYSIAHS</sequence>
<dbReference type="STRING" id="1437606.BBOH_1149"/>
<feature type="region of interest" description="Disordered" evidence="1">
    <location>
        <begin position="73"/>
        <end position="110"/>
    </location>
</feature>
<dbReference type="OrthoDB" id="9805115at2"/>